<dbReference type="InterPro" id="IPR024654">
    <property type="entry name" value="Calcineurin-like_PHP_lpxH"/>
</dbReference>
<reference evidence="4" key="2">
    <citation type="submission" date="2021-04" db="EMBL/GenBank/DDBJ databases">
        <authorList>
            <person name="Gilroy R."/>
        </authorList>
    </citation>
    <scope>NUCLEOTIDE SEQUENCE</scope>
    <source>
        <strain evidence="4">1282</strain>
    </source>
</reference>
<organism evidence="4 5">
    <name type="scientific">Candidatus Acutalibacter pullistercoris</name>
    <dbReference type="NCBI Taxonomy" id="2838418"/>
    <lineage>
        <taxon>Bacteria</taxon>
        <taxon>Bacillati</taxon>
        <taxon>Bacillota</taxon>
        <taxon>Clostridia</taxon>
        <taxon>Eubacteriales</taxon>
        <taxon>Acutalibacteraceae</taxon>
        <taxon>Acutalibacter</taxon>
    </lineage>
</organism>
<dbReference type="GO" id="GO:0016787">
    <property type="term" value="F:hydrolase activity"/>
    <property type="evidence" value="ECO:0007669"/>
    <property type="project" value="UniProtKB-UniRule"/>
</dbReference>
<comment type="cofactor">
    <cofactor evidence="2">
        <name>a divalent metal cation</name>
        <dbReference type="ChEBI" id="CHEBI:60240"/>
    </cofactor>
</comment>
<dbReference type="PANTHER" id="PTHR11124">
    <property type="entry name" value="VACUOLAR SORTING PROTEIN VPS29"/>
    <property type="match status" value="1"/>
</dbReference>
<protein>
    <recommendedName>
        <fullName evidence="2">Phosphoesterase</fullName>
        <ecNumber evidence="2">3.1.4.-</ecNumber>
    </recommendedName>
</protein>
<gene>
    <name evidence="4" type="ORF">H9838_07070</name>
</gene>
<dbReference type="InterPro" id="IPR029052">
    <property type="entry name" value="Metallo-depent_PP-like"/>
</dbReference>
<evidence type="ECO:0000259" key="3">
    <source>
        <dbReference type="Pfam" id="PF12850"/>
    </source>
</evidence>
<dbReference type="GO" id="GO:0046872">
    <property type="term" value="F:metal ion binding"/>
    <property type="evidence" value="ECO:0007669"/>
    <property type="project" value="UniProtKB-KW"/>
</dbReference>
<name>A0A9D1YDV3_9FIRM</name>
<evidence type="ECO:0000313" key="4">
    <source>
        <dbReference type="EMBL" id="HIY26915.1"/>
    </source>
</evidence>
<evidence type="ECO:0000256" key="1">
    <source>
        <dbReference type="ARBA" id="ARBA00008950"/>
    </source>
</evidence>
<evidence type="ECO:0000313" key="5">
    <source>
        <dbReference type="Proteomes" id="UP000823915"/>
    </source>
</evidence>
<dbReference type="Gene3D" id="3.60.21.10">
    <property type="match status" value="1"/>
</dbReference>
<accession>A0A9D1YDV3</accession>
<dbReference type="EC" id="3.1.4.-" evidence="2"/>
<evidence type="ECO:0000256" key="2">
    <source>
        <dbReference type="RuleBase" id="RU362039"/>
    </source>
</evidence>
<dbReference type="InterPro" id="IPR000979">
    <property type="entry name" value="Phosphodiesterase_MJ0936/Vps29"/>
</dbReference>
<dbReference type="EMBL" id="DXDU01000115">
    <property type="protein sequence ID" value="HIY26915.1"/>
    <property type="molecule type" value="Genomic_DNA"/>
</dbReference>
<dbReference type="Proteomes" id="UP000823915">
    <property type="component" value="Unassembled WGS sequence"/>
</dbReference>
<dbReference type="AlphaFoldDB" id="A0A9D1YDV3"/>
<comment type="caution">
    <text evidence="4">The sequence shown here is derived from an EMBL/GenBank/DDBJ whole genome shotgun (WGS) entry which is preliminary data.</text>
</comment>
<sequence length="157" mass="17249">MRILVVSDSHGNDAALRRALLSQPKAEVVIHLGDGEEELQRARGSFPEKTFLQVKGNCDWGSSLPPAGEYTVDGVKIFYTHGHLYGVKSGLYTLVCAARERKAQVALFGHTHHALEEYDDGLYLLNPGSLNSWEPSYGTVDITPQGIVTNVVKLRES</sequence>
<keyword evidence="2" id="KW-0479">Metal-binding</keyword>
<comment type="similarity">
    <text evidence="1 2">Belongs to the metallophosphoesterase superfamily. YfcE family.</text>
</comment>
<dbReference type="Pfam" id="PF12850">
    <property type="entry name" value="Metallophos_2"/>
    <property type="match status" value="1"/>
</dbReference>
<dbReference type="SUPFAM" id="SSF56300">
    <property type="entry name" value="Metallo-dependent phosphatases"/>
    <property type="match status" value="1"/>
</dbReference>
<feature type="domain" description="Calcineurin-like phosphoesterase" evidence="3">
    <location>
        <begin position="1"/>
        <end position="142"/>
    </location>
</feature>
<dbReference type="NCBIfam" id="TIGR00040">
    <property type="entry name" value="yfcE"/>
    <property type="match status" value="1"/>
</dbReference>
<proteinExistence type="inferred from homology"/>
<reference evidence="4" key="1">
    <citation type="journal article" date="2021" name="PeerJ">
        <title>Extensive microbial diversity within the chicken gut microbiome revealed by metagenomics and culture.</title>
        <authorList>
            <person name="Gilroy R."/>
            <person name="Ravi A."/>
            <person name="Getino M."/>
            <person name="Pursley I."/>
            <person name="Horton D.L."/>
            <person name="Alikhan N.F."/>
            <person name="Baker D."/>
            <person name="Gharbi K."/>
            <person name="Hall N."/>
            <person name="Watson M."/>
            <person name="Adriaenssens E.M."/>
            <person name="Foster-Nyarko E."/>
            <person name="Jarju S."/>
            <person name="Secka A."/>
            <person name="Antonio M."/>
            <person name="Oren A."/>
            <person name="Chaudhuri R.R."/>
            <person name="La Ragione R."/>
            <person name="Hildebrand F."/>
            <person name="Pallen M.J."/>
        </authorList>
    </citation>
    <scope>NUCLEOTIDE SEQUENCE</scope>
    <source>
        <strain evidence="4">1282</strain>
    </source>
</reference>